<dbReference type="Gene3D" id="3.30.470.20">
    <property type="entry name" value="ATP-grasp fold, B domain"/>
    <property type="match status" value="1"/>
</dbReference>
<dbReference type="eggNOG" id="COG1042">
    <property type="taxonomic scope" value="Bacteria"/>
</dbReference>
<dbReference type="STRING" id="580340.Tlie_0183"/>
<dbReference type="Gene3D" id="3.40.50.720">
    <property type="entry name" value="NAD(P)-binding Rossmann-like Domain"/>
    <property type="match status" value="1"/>
</dbReference>
<evidence type="ECO:0000256" key="1">
    <source>
        <dbReference type="ARBA" id="ARBA00022598"/>
    </source>
</evidence>
<reference evidence="6" key="1">
    <citation type="submission" date="2011-10" db="EMBL/GenBank/DDBJ databases">
        <title>The complete genome of chromosome of Thermovirga lienii DSM 17291.</title>
        <authorList>
            <consortium name="US DOE Joint Genome Institute (JGI-PGF)"/>
            <person name="Lucas S."/>
            <person name="Copeland A."/>
            <person name="Lapidus A."/>
            <person name="Glavina del Rio T."/>
            <person name="Dalin E."/>
            <person name="Tice H."/>
            <person name="Bruce D."/>
            <person name="Goodwin L."/>
            <person name="Pitluck S."/>
            <person name="Peters L."/>
            <person name="Mikhailova N."/>
            <person name="Saunders E."/>
            <person name="Kyrpides N."/>
            <person name="Mavromatis K."/>
            <person name="Ivanova N."/>
            <person name="Last F.I."/>
            <person name="Brettin T."/>
            <person name="Detter J.C."/>
            <person name="Han C."/>
            <person name="Larimer F."/>
            <person name="Land M."/>
            <person name="Hauser L."/>
            <person name="Markowitz V."/>
            <person name="Cheng J.-F."/>
            <person name="Hugenholtz P."/>
            <person name="Woyke T."/>
            <person name="Wu D."/>
            <person name="Spring S."/>
            <person name="Schroeder M."/>
            <person name="Brambilla E.-M."/>
            <person name="Klenk H.-P."/>
            <person name="Eisen J.A."/>
        </authorList>
    </citation>
    <scope>NUCLEOTIDE SEQUENCE [LARGE SCALE GENOMIC DNA]</scope>
    <source>
        <strain evidence="6">ATCC BAA-1197 / DSM 17291 / Cas60314</strain>
    </source>
</reference>
<evidence type="ECO:0000313" key="6">
    <source>
        <dbReference type="Proteomes" id="UP000005868"/>
    </source>
</evidence>
<evidence type="ECO:0000259" key="4">
    <source>
        <dbReference type="SMART" id="SM00881"/>
    </source>
</evidence>
<dbReference type="Pfam" id="PF13380">
    <property type="entry name" value="CoA_binding_2"/>
    <property type="match status" value="1"/>
</dbReference>
<reference evidence="5 6" key="2">
    <citation type="journal article" date="2012" name="Stand. Genomic Sci.">
        <title>Genome sequence of the moderately thermophilic, amino-acid-degrading and sulfur-reducing bacterium Thermovirga lienii type strain (Cas60314(T)).</title>
        <authorList>
            <person name="Goker M."/>
            <person name="Saunders E."/>
            <person name="Lapidus A."/>
            <person name="Nolan M."/>
            <person name="Lucas S."/>
            <person name="Hammon N."/>
            <person name="Deshpande S."/>
            <person name="Cheng J.F."/>
            <person name="Han C."/>
            <person name="Tapia R."/>
            <person name="Goodwin L.A."/>
            <person name="Pitluck S."/>
            <person name="Liolios K."/>
            <person name="Mavromatis K."/>
            <person name="Pagani I."/>
            <person name="Ivanova N."/>
            <person name="Mikhailova N."/>
            <person name="Pati A."/>
            <person name="Chen A."/>
            <person name="Palaniappan K."/>
            <person name="Land M."/>
            <person name="Chang Y.J."/>
            <person name="Jeffries C.D."/>
            <person name="Brambilla E.M."/>
            <person name="Rohde M."/>
            <person name="Spring S."/>
            <person name="Detter J.C."/>
            <person name="Woyke T."/>
            <person name="Bristow J."/>
            <person name="Eisen J.A."/>
            <person name="Markowitz V."/>
            <person name="Hugenholtz P."/>
            <person name="Kyrpides N.C."/>
            <person name="Klenk H.P."/>
        </authorList>
    </citation>
    <scope>NUCLEOTIDE SEQUENCE [LARGE SCALE GENOMIC DNA]</scope>
    <source>
        <strain evidence="6">ATCC BAA-1197 / DSM 17291 / Cas60314</strain>
    </source>
</reference>
<dbReference type="Proteomes" id="UP000005868">
    <property type="component" value="Chromosome"/>
</dbReference>
<dbReference type="InterPro" id="IPR002376">
    <property type="entry name" value="Formyl_transf_N"/>
</dbReference>
<dbReference type="GO" id="GO:0005524">
    <property type="term" value="F:ATP binding"/>
    <property type="evidence" value="ECO:0007669"/>
    <property type="project" value="UniProtKB-KW"/>
</dbReference>
<keyword evidence="2" id="KW-0547">Nucleotide-binding</keyword>
<gene>
    <name evidence="5" type="ordered locus">Tlie_0183</name>
</gene>
<accession>G7V6A0</accession>
<sequence length="951" mass="103513">MTQPIFNPSYGPMRVLGYASGSGATLFRALEMQKKLEQTDEGSPFQIVGLFSDNPDSKAVQLAKELNIPVKTLDIRQFYKEHNAPIKDREVRKLFDQKALELWEDLKPHLILLAGYVWATTEEILDALPVVNVHPADLSVQKDGKRAYAGADGVGDALRAGEKQLRSSSHLATSELDGGPILVISPPVDVIPAAEEMSFEDYRKYHLKLVNEQSRIVGARTVYEIAMGHFQLDSQGKVLYRGEYVPLGLRFESWDENKPLPERPLEPLYSPKSIAVIGASQKLGIGRAVLENIKTYGFKGDLFAVNRSKEDVSGAKGYKSVKEIPKELDLAMMCIPSSKVLDAVQECAEKGVKAIVGIAAGFKEVGEKGALSEKKLMEIVNRANMRFLGPNCMGLLNTDPKVKLHANILQGLPKEGGVAFVTQSGAIGAALLDYAEELGLGFSQIYSTGNQADININDLLPVLEKDESTKVVLCYMETLPEPARFRKNALSLTRKKPLIVIRSGKTEAGMIAAQSHTGSLAGDSAMIEAMIEQVGAITAKSLEEAFLLAAALESMPLPKGKRVGVISNAGGPGTLVADALAERGFALPFLPEDARARLAEKVLPEASTGNPIDLVATARPEHYALAAKEMVRSGLYDALVVIVVPPATVDTGEVARAMLPYIKEFNGPVLSCFFGPNLGRDGRMVFQKEGIPSFPFPEQTAEVLSKMAKMETSCFHHQAWPDAQRPSLSVRKDIRRTLGKNKGFLPPLQLRDLLNEYGIKTVPTWGLSEIGSLEGIYKEGTSYVLKVDHPEIIHKSESGGVVLGIKTLRELEESIGLMKKRLPGARDLLVQEMASGEMEIILGAVKKGSLGHAVMMGLGGVAVEVLKDTVLLPVPFSPAEAHIALRKLKAWRLISGYRGKKGADVEEIVQWLGSLARLVQDFPELSELDINPVIVTPEGLVAVDWRASWEF</sequence>
<dbReference type="PANTHER" id="PTHR43334">
    <property type="entry name" value="ACETATE--COA LIGASE [ADP-FORMING]"/>
    <property type="match status" value="1"/>
</dbReference>
<dbReference type="SUPFAM" id="SSF56059">
    <property type="entry name" value="Glutathione synthetase ATP-binding domain-like"/>
    <property type="match status" value="1"/>
</dbReference>
<feature type="domain" description="CoA-binding" evidence="4">
    <location>
        <begin position="268"/>
        <end position="362"/>
    </location>
</feature>
<dbReference type="PANTHER" id="PTHR43334:SF1">
    <property type="entry name" value="3-HYDROXYPROPIONATE--COA LIGASE [ADP-FORMING]"/>
    <property type="match status" value="1"/>
</dbReference>
<dbReference type="InterPro" id="IPR043938">
    <property type="entry name" value="Ligase_CoA_dom"/>
</dbReference>
<dbReference type="Gene3D" id="3.30.1490.20">
    <property type="entry name" value="ATP-grasp fold, A domain"/>
    <property type="match status" value="1"/>
</dbReference>
<protein>
    <submittedName>
        <fullName evidence="5">CoA-binding domain protein</fullName>
    </submittedName>
</protein>
<name>G7V6A0_THELD</name>
<dbReference type="InterPro" id="IPR036291">
    <property type="entry name" value="NAD(P)-bd_dom_sf"/>
</dbReference>
<dbReference type="SUPFAM" id="SSF51735">
    <property type="entry name" value="NAD(P)-binding Rossmann-fold domains"/>
    <property type="match status" value="1"/>
</dbReference>
<dbReference type="eggNOG" id="COG0299">
    <property type="taxonomic scope" value="Bacteria"/>
</dbReference>
<dbReference type="InterPro" id="IPR016102">
    <property type="entry name" value="Succinyl-CoA_synth-like"/>
</dbReference>
<dbReference type="KEGG" id="tli:Tlie_0183"/>
<dbReference type="OrthoDB" id="9807426at2"/>
<dbReference type="InterPro" id="IPR036477">
    <property type="entry name" value="Formyl_transf_N_sf"/>
</dbReference>
<dbReference type="InterPro" id="IPR051538">
    <property type="entry name" value="Acyl-CoA_Synth/Transferase"/>
</dbReference>
<dbReference type="GO" id="GO:0043758">
    <property type="term" value="F:acetate-CoA ligase (ADP-forming) activity"/>
    <property type="evidence" value="ECO:0007669"/>
    <property type="project" value="InterPro"/>
</dbReference>
<dbReference type="Pfam" id="PF13607">
    <property type="entry name" value="Succ_CoA_lig"/>
    <property type="match status" value="1"/>
</dbReference>
<dbReference type="HOGENOM" id="CLU_007415_3_1_0"/>
<dbReference type="Gene3D" id="3.40.50.261">
    <property type="entry name" value="Succinyl-CoA synthetase domains"/>
    <property type="match status" value="2"/>
</dbReference>
<dbReference type="Gene3D" id="3.40.50.170">
    <property type="entry name" value="Formyl transferase, N-terminal domain"/>
    <property type="match status" value="1"/>
</dbReference>
<dbReference type="Pfam" id="PF19045">
    <property type="entry name" value="Ligase_CoA_2"/>
    <property type="match status" value="1"/>
</dbReference>
<dbReference type="EMBL" id="CP003096">
    <property type="protein sequence ID" value="AER65929.1"/>
    <property type="molecule type" value="Genomic_DNA"/>
</dbReference>
<dbReference type="InterPro" id="IPR003781">
    <property type="entry name" value="CoA-bd"/>
</dbReference>
<dbReference type="Pfam" id="PF00551">
    <property type="entry name" value="Formyl_trans_N"/>
    <property type="match status" value="1"/>
</dbReference>
<dbReference type="SUPFAM" id="SSF52210">
    <property type="entry name" value="Succinyl-CoA synthetase domains"/>
    <property type="match status" value="2"/>
</dbReference>
<keyword evidence="3" id="KW-0067">ATP-binding</keyword>
<organism evidence="5 6">
    <name type="scientific">Thermovirga lienii (strain ATCC BAA-1197 / DSM 17291 / Cas60314)</name>
    <dbReference type="NCBI Taxonomy" id="580340"/>
    <lineage>
        <taxon>Bacteria</taxon>
        <taxon>Thermotogati</taxon>
        <taxon>Synergistota</taxon>
        <taxon>Synergistia</taxon>
        <taxon>Synergistales</taxon>
        <taxon>Thermovirgaceae</taxon>
        <taxon>Thermovirga</taxon>
    </lineage>
</organism>
<dbReference type="InterPro" id="IPR013815">
    <property type="entry name" value="ATP_grasp_subdomain_1"/>
</dbReference>
<dbReference type="Pfam" id="PF13549">
    <property type="entry name" value="ATP-grasp_5"/>
    <property type="match status" value="1"/>
</dbReference>
<keyword evidence="6" id="KW-1185">Reference proteome</keyword>
<dbReference type="SUPFAM" id="SSF53328">
    <property type="entry name" value="Formyltransferase"/>
    <property type="match status" value="1"/>
</dbReference>
<evidence type="ECO:0000256" key="3">
    <source>
        <dbReference type="ARBA" id="ARBA00022840"/>
    </source>
</evidence>
<dbReference type="eggNOG" id="COG0045">
    <property type="taxonomic scope" value="Bacteria"/>
</dbReference>
<proteinExistence type="predicted"/>
<dbReference type="SMART" id="SM00881">
    <property type="entry name" value="CoA_binding"/>
    <property type="match status" value="1"/>
</dbReference>
<dbReference type="InterPro" id="IPR032875">
    <property type="entry name" value="Succ_CoA_lig_flav_dom"/>
</dbReference>
<evidence type="ECO:0000256" key="2">
    <source>
        <dbReference type="ARBA" id="ARBA00022741"/>
    </source>
</evidence>
<dbReference type="AlphaFoldDB" id="G7V6A0"/>
<keyword evidence="1" id="KW-0436">Ligase</keyword>
<evidence type="ECO:0000313" key="5">
    <source>
        <dbReference type="EMBL" id="AER65929.1"/>
    </source>
</evidence>